<dbReference type="GO" id="GO:0101005">
    <property type="term" value="F:deubiquitinase activity"/>
    <property type="evidence" value="ECO:0007669"/>
    <property type="project" value="TreeGrafter"/>
</dbReference>
<dbReference type="Gene3D" id="3.90.1720.30">
    <property type="entry name" value="PPPDE domains"/>
    <property type="match status" value="1"/>
</dbReference>
<dbReference type="AlphaFoldDB" id="A0A6B2L6K4"/>
<name>A0A6B2L6K4_9EUKA</name>
<feature type="compositionally biased region" description="Basic residues" evidence="5">
    <location>
        <begin position="190"/>
        <end position="199"/>
    </location>
</feature>
<evidence type="ECO:0000256" key="2">
    <source>
        <dbReference type="ARBA" id="ARBA00022670"/>
    </source>
</evidence>
<dbReference type="PROSITE" id="PS51858">
    <property type="entry name" value="PPPDE"/>
    <property type="match status" value="1"/>
</dbReference>
<evidence type="ECO:0000256" key="1">
    <source>
        <dbReference type="ARBA" id="ARBA00008140"/>
    </source>
</evidence>
<evidence type="ECO:0000256" key="3">
    <source>
        <dbReference type="ARBA" id="ARBA00022801"/>
    </source>
</evidence>
<evidence type="ECO:0000313" key="7">
    <source>
        <dbReference type="EMBL" id="NDV32595.1"/>
    </source>
</evidence>
<dbReference type="InterPro" id="IPR042266">
    <property type="entry name" value="PPPDE_sf"/>
</dbReference>
<proteinExistence type="inferred from homology"/>
<reference evidence="7" key="1">
    <citation type="journal article" date="2020" name="J. Eukaryot. Microbiol.">
        <title>De novo Sequencing, Assembly and Annotation of the Transcriptome for the Free-Living Testate Amoeba Arcella intermedia.</title>
        <authorList>
            <person name="Ribeiro G.M."/>
            <person name="Porfirio-Sousa A.L."/>
            <person name="Maurer-Alcala X.X."/>
            <person name="Katz L.A."/>
            <person name="Lahr D.J.G."/>
        </authorList>
    </citation>
    <scope>NUCLEOTIDE SEQUENCE</scope>
</reference>
<dbReference type="EMBL" id="GIBP01003626">
    <property type="protein sequence ID" value="NDV32595.1"/>
    <property type="molecule type" value="Transcribed_RNA"/>
</dbReference>
<sequence>MNLYDLVSDQMDITKWNNITLSFGFGAFHTAISAFGSEVSFGYPKGIYKCRPKRAKGYLFRKSIPLGEIDITSDQFKSLLQDMKPDYIGTEYHILEKNCNHFTRDLCKRLFDSVVQYPSYVNKLAKFATFMTMASPTKRLVDSFTRMPTPPPSPARPAGLSIAKDIPLNFESPKEDPKPLPLPFTARREPSRRKSRMRKSLSTSSHRINWKPPKSDGWISEEGVYLDAQQVVMVSPRGLSEQLSSPMPSRPPPPLPVRESLDGPKLHKTVSLYQFLMEKDLADVAERFKEQTSEGDPVPPQKLRNCLSRKHAVSSPLCREEERKMSLVVNLEEAEEMEMEMEKERQEQEDLFSSAPELRGLLYVPQEPPSRREIERTLTRLLLVNNC</sequence>
<feature type="coiled-coil region" evidence="4">
    <location>
        <begin position="324"/>
        <end position="354"/>
    </location>
</feature>
<evidence type="ECO:0000259" key="6">
    <source>
        <dbReference type="PROSITE" id="PS51858"/>
    </source>
</evidence>
<dbReference type="InterPro" id="IPR008580">
    <property type="entry name" value="PPPDE_dom"/>
</dbReference>
<feature type="region of interest" description="Disordered" evidence="5">
    <location>
        <begin position="169"/>
        <end position="207"/>
    </location>
</feature>
<dbReference type="Pfam" id="PF05903">
    <property type="entry name" value="Peptidase_C97"/>
    <property type="match status" value="1"/>
</dbReference>
<feature type="domain" description="PPPDE" evidence="6">
    <location>
        <begin position="1"/>
        <end position="135"/>
    </location>
</feature>
<feature type="region of interest" description="Disordered" evidence="5">
    <location>
        <begin position="239"/>
        <end position="262"/>
    </location>
</feature>
<keyword evidence="3" id="KW-0378">Hydrolase</keyword>
<evidence type="ECO:0000256" key="5">
    <source>
        <dbReference type="SAM" id="MobiDB-lite"/>
    </source>
</evidence>
<organism evidence="7">
    <name type="scientific">Arcella intermedia</name>
    <dbReference type="NCBI Taxonomy" id="1963864"/>
    <lineage>
        <taxon>Eukaryota</taxon>
        <taxon>Amoebozoa</taxon>
        <taxon>Tubulinea</taxon>
        <taxon>Elardia</taxon>
        <taxon>Arcellinida</taxon>
        <taxon>Sphaerothecina</taxon>
        <taxon>Arcellidae</taxon>
        <taxon>Arcella</taxon>
    </lineage>
</organism>
<dbReference type="GO" id="GO:0006508">
    <property type="term" value="P:proteolysis"/>
    <property type="evidence" value="ECO:0007669"/>
    <property type="project" value="UniProtKB-KW"/>
</dbReference>
<evidence type="ECO:0000256" key="4">
    <source>
        <dbReference type="SAM" id="Coils"/>
    </source>
</evidence>
<accession>A0A6B2L6K4</accession>
<keyword evidence="4" id="KW-0175">Coiled coil</keyword>
<dbReference type="PANTHER" id="PTHR12378">
    <property type="entry name" value="DESUMOYLATING ISOPEPTIDASE"/>
    <property type="match status" value="1"/>
</dbReference>
<dbReference type="SMART" id="SM01179">
    <property type="entry name" value="DUF862"/>
    <property type="match status" value="1"/>
</dbReference>
<dbReference type="PANTHER" id="PTHR12378:SF80">
    <property type="entry name" value="IP06716P-RELATED"/>
    <property type="match status" value="1"/>
</dbReference>
<comment type="similarity">
    <text evidence="1">Belongs to the DeSI family.</text>
</comment>
<dbReference type="GO" id="GO:0016579">
    <property type="term" value="P:protein deubiquitination"/>
    <property type="evidence" value="ECO:0007669"/>
    <property type="project" value="TreeGrafter"/>
</dbReference>
<protein>
    <recommendedName>
        <fullName evidence="6">PPPDE domain-containing protein</fullName>
    </recommendedName>
</protein>
<keyword evidence="2" id="KW-0645">Protease</keyword>